<dbReference type="InterPro" id="IPR023198">
    <property type="entry name" value="PGP-like_dom2"/>
</dbReference>
<dbReference type="InterPro" id="IPR006439">
    <property type="entry name" value="HAD-SF_hydro_IA"/>
</dbReference>
<dbReference type="PANTHER" id="PTHR43316">
    <property type="entry name" value="HYDROLASE, HALOACID DELAHOGENASE-RELATED"/>
    <property type="match status" value="1"/>
</dbReference>
<gene>
    <name evidence="4" type="ORF">MINTM018_01430</name>
</gene>
<dbReference type="GeneID" id="77299112"/>
<dbReference type="Gene3D" id="1.10.150.240">
    <property type="entry name" value="Putative phosphatase, domain 2"/>
    <property type="match status" value="1"/>
</dbReference>
<dbReference type="Gene3D" id="3.40.50.1000">
    <property type="entry name" value="HAD superfamily/HAD-like"/>
    <property type="match status" value="1"/>
</dbReference>
<protein>
    <submittedName>
        <fullName evidence="4">Dehalogenase</fullName>
    </submittedName>
</protein>
<dbReference type="InterPro" id="IPR051540">
    <property type="entry name" value="S-2-haloacid_dehalogenase"/>
</dbReference>
<dbReference type="RefSeq" id="WP_009956863.1">
    <property type="nucleotide sequence ID" value="NZ_AP024241.1"/>
</dbReference>
<organism evidence="4 5">
    <name type="scientific">Mycobacterium intracellulare</name>
    <dbReference type="NCBI Taxonomy" id="1767"/>
    <lineage>
        <taxon>Bacteria</taxon>
        <taxon>Bacillati</taxon>
        <taxon>Actinomycetota</taxon>
        <taxon>Actinomycetes</taxon>
        <taxon>Mycobacteriales</taxon>
        <taxon>Mycobacteriaceae</taxon>
        <taxon>Mycobacterium</taxon>
        <taxon>Mycobacterium avium complex (MAC)</taxon>
    </lineage>
</organism>
<evidence type="ECO:0000313" key="4">
    <source>
        <dbReference type="EMBL" id="BCO97373.1"/>
    </source>
</evidence>
<dbReference type="AlphaFoldDB" id="A0A7R7MPJ4"/>
<dbReference type="InterPro" id="IPR023214">
    <property type="entry name" value="HAD_sf"/>
</dbReference>
<dbReference type="InterPro" id="IPR036412">
    <property type="entry name" value="HAD-like_sf"/>
</dbReference>
<dbReference type="NCBIfam" id="TIGR01493">
    <property type="entry name" value="HAD-SF-IA-v2"/>
    <property type="match status" value="1"/>
</dbReference>
<evidence type="ECO:0000256" key="3">
    <source>
        <dbReference type="SAM" id="MobiDB-lite"/>
    </source>
</evidence>
<evidence type="ECO:0000256" key="1">
    <source>
        <dbReference type="ARBA" id="ARBA00008106"/>
    </source>
</evidence>
<evidence type="ECO:0000256" key="2">
    <source>
        <dbReference type="ARBA" id="ARBA00022801"/>
    </source>
</evidence>
<proteinExistence type="inferred from homology"/>
<sequence length="251" mass="27119">MTDYRSPSTGRVVRAVLFDTFGTVVDWRSGIAASVRRFAQRQHIDVDPDAFALEWRSRYLPSMSEICSGRREFVSLDVLHRENLVASLAKFGVSADALPGDEVQALARSWRWLPPWPDSVDGIAVMKRHVIVGPLSNGNTGLLVEMAKYAGLPWDVVLGSDVSQAYKPDPRAYQTPAQLLGLEPGEVMLVAAHTADLEAARDSGLATGFVARPQEYGPDPVPAPAPPGPWDVSGTSLVELAGSLFGAQDQP</sequence>
<feature type="region of interest" description="Disordered" evidence="3">
    <location>
        <begin position="212"/>
        <end position="234"/>
    </location>
</feature>
<keyword evidence="2" id="KW-0378">Hydrolase</keyword>
<reference evidence="4 5" key="1">
    <citation type="submission" date="2020-12" db="EMBL/GenBank/DDBJ databases">
        <title>Genome sequence of clinical Mycobacterium intracellulare strains.</title>
        <authorList>
            <person name="Tateishi Y."/>
            <person name="Matsumoto S."/>
            <person name="Fukushima Y."/>
            <person name="Nakajima C."/>
            <person name="Suzuki Y."/>
        </authorList>
    </citation>
    <scope>NUCLEOTIDE SEQUENCE [LARGE SCALE GENOMIC DNA]</scope>
    <source>
        <strain evidence="4 5">M018</strain>
    </source>
</reference>
<evidence type="ECO:0000313" key="5">
    <source>
        <dbReference type="Proteomes" id="UP000595205"/>
    </source>
</evidence>
<feature type="compositionally biased region" description="Pro residues" evidence="3">
    <location>
        <begin position="219"/>
        <end position="229"/>
    </location>
</feature>
<dbReference type="PRINTS" id="PR00413">
    <property type="entry name" value="HADHALOGNASE"/>
</dbReference>
<accession>A0A7R7MPJ4</accession>
<comment type="similarity">
    <text evidence="1">Belongs to the HAD-like hydrolase superfamily. S-2-haloalkanoic acid dehalogenase family.</text>
</comment>
<name>A0A7R7MPJ4_MYCIT</name>
<dbReference type="Proteomes" id="UP000595205">
    <property type="component" value="Chromosome"/>
</dbReference>
<dbReference type="SUPFAM" id="SSF56784">
    <property type="entry name" value="HAD-like"/>
    <property type="match status" value="1"/>
</dbReference>
<dbReference type="Pfam" id="PF00702">
    <property type="entry name" value="Hydrolase"/>
    <property type="match status" value="1"/>
</dbReference>
<dbReference type="PANTHER" id="PTHR43316:SF3">
    <property type="entry name" value="HALOACID DEHALOGENASE, TYPE II (AFU_ORTHOLOGUE AFUA_2G07750)-RELATED"/>
    <property type="match status" value="1"/>
</dbReference>
<dbReference type="EMBL" id="AP024255">
    <property type="protein sequence ID" value="BCO97373.1"/>
    <property type="molecule type" value="Genomic_DNA"/>
</dbReference>
<dbReference type="NCBIfam" id="TIGR01428">
    <property type="entry name" value="HAD_type_II"/>
    <property type="match status" value="1"/>
</dbReference>
<dbReference type="GO" id="GO:0019120">
    <property type="term" value="F:hydrolase activity, acting on acid halide bonds, in C-halide compounds"/>
    <property type="evidence" value="ECO:0007669"/>
    <property type="project" value="InterPro"/>
</dbReference>
<dbReference type="InterPro" id="IPR006328">
    <property type="entry name" value="2-HAD"/>
</dbReference>